<evidence type="ECO:0000313" key="2">
    <source>
        <dbReference type="Proteomes" id="UP000005819"/>
    </source>
</evidence>
<protein>
    <submittedName>
        <fullName evidence="1">Uncharacterized protein</fullName>
    </submittedName>
</protein>
<dbReference type="EMBL" id="ABFK02000016">
    <property type="protein sequence ID" value="EDS04358.1"/>
    <property type="molecule type" value="Genomic_DNA"/>
</dbReference>
<reference evidence="1" key="1">
    <citation type="submission" date="2007-10" db="EMBL/GenBank/DDBJ databases">
        <authorList>
            <person name="Fulton L."/>
            <person name="Clifton S."/>
            <person name="Fulton B."/>
            <person name="Xu J."/>
            <person name="Minx P."/>
            <person name="Pepin K.H."/>
            <person name="Johnson M."/>
            <person name="Thiruvilangam P."/>
            <person name="Bhonagiri V."/>
            <person name="Nash W.E."/>
            <person name="Mardis E.R."/>
            <person name="Wilson R.K."/>
        </authorList>
    </citation>
    <scope>NUCLEOTIDE SEQUENCE [LARGE SCALE GENOMIC DNA]</scope>
    <source>
        <strain evidence="1">DSM 17216</strain>
    </source>
</reference>
<comment type="caution">
    <text evidence="1">The sequence shown here is derived from an EMBL/GenBank/DDBJ whole genome shotgun (WGS) entry which is preliminary data.</text>
</comment>
<keyword evidence="2" id="KW-1185">Reference proteome</keyword>
<accession>B0MSZ3</accession>
<sequence length="64" mass="7041">MQNLPGFILRFPDRHRSDSPEVRKPGIIRIASPARQLHTPKPASPASALLNNTADRAILVFVQG</sequence>
<reference evidence="1" key="2">
    <citation type="submission" date="2013-09" db="EMBL/GenBank/DDBJ databases">
        <title>Draft genome sequence of Alistipes putredinis (DSM 17216).</title>
        <authorList>
            <person name="Sudarsanam P."/>
            <person name="Ley R."/>
            <person name="Guruge J."/>
            <person name="Turnbaugh P.J."/>
            <person name="Mahowald M."/>
            <person name="Liep D."/>
            <person name="Gordon J."/>
        </authorList>
    </citation>
    <scope>NUCLEOTIDE SEQUENCE</scope>
    <source>
        <strain evidence="1">DSM 17216</strain>
    </source>
</reference>
<dbReference type="Proteomes" id="UP000005819">
    <property type="component" value="Unassembled WGS sequence"/>
</dbReference>
<organism evidence="1 2">
    <name type="scientific">Alistipes putredinis DSM 17216</name>
    <dbReference type="NCBI Taxonomy" id="445970"/>
    <lineage>
        <taxon>Bacteria</taxon>
        <taxon>Pseudomonadati</taxon>
        <taxon>Bacteroidota</taxon>
        <taxon>Bacteroidia</taxon>
        <taxon>Bacteroidales</taxon>
        <taxon>Rikenellaceae</taxon>
        <taxon>Alistipes</taxon>
    </lineage>
</organism>
<name>B0MSZ3_9BACT</name>
<evidence type="ECO:0000313" key="1">
    <source>
        <dbReference type="EMBL" id="EDS04358.1"/>
    </source>
</evidence>
<gene>
    <name evidence="1" type="ORF">ALIPUT_00229</name>
</gene>
<proteinExistence type="predicted"/>
<dbReference type="HOGENOM" id="CLU_2857725_0_0_10"/>
<dbReference type="AlphaFoldDB" id="B0MSZ3"/>